<proteinExistence type="predicted"/>
<protein>
    <submittedName>
        <fullName evidence="1">Uncharacterized protein</fullName>
    </submittedName>
</protein>
<reference evidence="1" key="1">
    <citation type="submission" date="2018-05" db="EMBL/GenBank/DDBJ databases">
        <authorList>
            <person name="Lanie J.A."/>
            <person name="Ng W.-L."/>
            <person name="Kazmierczak K.M."/>
            <person name="Andrzejewski T.M."/>
            <person name="Davidsen T.M."/>
            <person name="Wayne K.J."/>
            <person name="Tettelin H."/>
            <person name="Glass J.I."/>
            <person name="Rusch D."/>
            <person name="Podicherti R."/>
            <person name="Tsui H.-C.T."/>
            <person name="Winkler M.E."/>
        </authorList>
    </citation>
    <scope>NUCLEOTIDE SEQUENCE</scope>
</reference>
<dbReference type="AlphaFoldDB" id="A0A382C7V0"/>
<organism evidence="1">
    <name type="scientific">marine metagenome</name>
    <dbReference type="NCBI Taxonomy" id="408172"/>
    <lineage>
        <taxon>unclassified sequences</taxon>
        <taxon>metagenomes</taxon>
        <taxon>ecological metagenomes</taxon>
    </lineage>
</organism>
<dbReference type="EMBL" id="UINC01033235">
    <property type="protein sequence ID" value="SVB22188.1"/>
    <property type="molecule type" value="Genomic_DNA"/>
</dbReference>
<sequence>MTISLMRYLAVALALGISGAVIAAKVPTARKAPPGADKVKVDANTERVIKGALKYLASQQ</sequence>
<feature type="non-terminal residue" evidence="1">
    <location>
        <position position="60"/>
    </location>
</feature>
<gene>
    <name evidence="1" type="ORF">METZ01_LOCUS175042</name>
</gene>
<evidence type="ECO:0000313" key="1">
    <source>
        <dbReference type="EMBL" id="SVB22188.1"/>
    </source>
</evidence>
<accession>A0A382C7V0</accession>
<name>A0A382C7V0_9ZZZZ</name>